<dbReference type="SUPFAM" id="SSF51735">
    <property type="entry name" value="NAD(P)-binding Rossmann-fold domains"/>
    <property type="match status" value="1"/>
</dbReference>
<dbReference type="EMBL" id="PNRE01000025">
    <property type="protein sequence ID" value="PMR70722.1"/>
    <property type="molecule type" value="Genomic_DNA"/>
</dbReference>
<sequence length="656" mass="72680">MRDLLQPLFRLPRRRKRTIQLLADCALITFSFLLAMLLRLEDWAPLGEVRTWAALLVMIPLSLAIFIRLGFYRAVIRYMSHKAIRAVFIGVSVSALSLPLASYLFALGIPRSVPFIYSMLALLTIGGVRFGLRAIYLRNQIRHKQRVVIYGAGAAGRQLAVSLRHGQEYLPIAFVDDARSVQNTFIEGLKVYPPRQLGYLADTYGADRVLLAIPSVSRERRREILADLEPQGFPVQTIPGVADMVSGRARISEVRDVAVEDLLGRDPVPPNPALMDANIRGKVVMVSGAGGSIGAELCRQILRHGPVRLLLLDLSEFSLYRIEQELRQFAEHEGLEVGIKALLGSVQHRSRLETVMKAFAVQTVYHAAAYKHVPMVEHNVVEGVRNNVFGTLETARAAIAAGVETFVLVSTDKAVRPTNVMGASKRLAELVCQALAGHQHQTRFCMVRFGNVLGSSGSVVPLFRRQIQAGGPITLTHPEITRYFMTIPEAAQLVIQAGAMARGGDVFVLDMGEPVKIAELARQMVRLSGLKVRDERHPDGDIAIACSGLRPGEKLFEELLVGDDVAPTSHPRIMTAREVCWEWPRLEGFLERLFQACRDFRHDDIRELLLEAPTAFRPQGEIVDLVWLERSAASAGARPPAPVTRLRPALERQGQA</sequence>
<dbReference type="Proteomes" id="UP000235346">
    <property type="component" value="Unassembled WGS sequence"/>
</dbReference>
<comment type="caution">
    <text evidence="5">The sequence shown here is derived from an EMBL/GenBank/DDBJ whole genome shotgun (WGS) entry which is preliminary data.</text>
</comment>
<dbReference type="Gene3D" id="3.40.50.720">
    <property type="entry name" value="NAD(P)-binding Rossmann-like Domain"/>
    <property type="match status" value="2"/>
</dbReference>
<dbReference type="SUPFAM" id="SSF53335">
    <property type="entry name" value="S-adenosyl-L-methionine-dependent methyltransferases"/>
    <property type="match status" value="1"/>
</dbReference>
<evidence type="ECO:0000256" key="3">
    <source>
        <dbReference type="SAM" id="Phobius"/>
    </source>
</evidence>
<name>A0A2N7TRA9_9GAMM</name>
<dbReference type="CDD" id="cd05237">
    <property type="entry name" value="UDP_invert_4-6DH_SDR_e"/>
    <property type="match status" value="1"/>
</dbReference>
<dbReference type="OrthoDB" id="9803111at2"/>
<feature type="transmembrane region" description="Helical" evidence="3">
    <location>
        <begin position="83"/>
        <end position="109"/>
    </location>
</feature>
<feature type="transmembrane region" description="Helical" evidence="3">
    <location>
        <begin position="52"/>
        <end position="71"/>
    </location>
</feature>
<gene>
    <name evidence="5" type="ORF">C1H66_05440</name>
</gene>
<dbReference type="Pfam" id="PF02719">
    <property type="entry name" value="Polysacc_synt_2"/>
    <property type="match status" value="1"/>
</dbReference>
<dbReference type="AlphaFoldDB" id="A0A2N7TRA9"/>
<comment type="similarity">
    <text evidence="1">Belongs to the polysaccharide synthase family.</text>
</comment>
<proteinExistence type="inferred from homology"/>
<dbReference type="InterPro" id="IPR036291">
    <property type="entry name" value="NAD(P)-bd_dom_sf"/>
</dbReference>
<feature type="region of interest" description="Disordered" evidence="2">
    <location>
        <begin position="636"/>
        <end position="656"/>
    </location>
</feature>
<dbReference type="InterPro" id="IPR003869">
    <property type="entry name" value="Polysac_CapD-like"/>
</dbReference>
<feature type="transmembrane region" description="Helical" evidence="3">
    <location>
        <begin position="21"/>
        <end position="40"/>
    </location>
</feature>
<dbReference type="RefSeq" id="WP_102626886.1">
    <property type="nucleotide sequence ID" value="NZ_PDOH01000007.1"/>
</dbReference>
<evidence type="ECO:0000259" key="4">
    <source>
        <dbReference type="Pfam" id="PF02719"/>
    </source>
</evidence>
<evidence type="ECO:0000313" key="6">
    <source>
        <dbReference type="Proteomes" id="UP000235346"/>
    </source>
</evidence>
<organism evidence="5 6">
    <name type="scientific">Halomonas heilongjiangensis</name>
    <dbReference type="NCBI Taxonomy" id="1387883"/>
    <lineage>
        <taxon>Bacteria</taxon>
        <taxon>Pseudomonadati</taxon>
        <taxon>Pseudomonadota</taxon>
        <taxon>Gammaproteobacteria</taxon>
        <taxon>Oceanospirillales</taxon>
        <taxon>Halomonadaceae</taxon>
        <taxon>Halomonas</taxon>
    </lineage>
</organism>
<reference evidence="5 6" key="1">
    <citation type="submission" date="2018-01" db="EMBL/GenBank/DDBJ databases">
        <title>Halomonas endophytica sp. nov., isolated from storage liquid in the stems of Populus euphratica.</title>
        <authorList>
            <person name="Chen C."/>
        </authorList>
    </citation>
    <scope>NUCLEOTIDE SEQUENCE [LARGE SCALE GENOMIC DNA]</scope>
    <source>
        <strain evidence="5 6">DSM 26881</strain>
    </source>
</reference>
<feature type="transmembrane region" description="Helical" evidence="3">
    <location>
        <begin position="115"/>
        <end position="136"/>
    </location>
</feature>
<evidence type="ECO:0000313" key="5">
    <source>
        <dbReference type="EMBL" id="PMR70722.1"/>
    </source>
</evidence>
<accession>A0A2N7TRA9</accession>
<dbReference type="InterPro" id="IPR029063">
    <property type="entry name" value="SAM-dependent_MTases_sf"/>
</dbReference>
<evidence type="ECO:0000256" key="2">
    <source>
        <dbReference type="SAM" id="MobiDB-lite"/>
    </source>
</evidence>
<evidence type="ECO:0000256" key="1">
    <source>
        <dbReference type="ARBA" id="ARBA00007430"/>
    </source>
</evidence>
<protein>
    <submittedName>
        <fullName evidence="5">Nucleoside-diphosphate sugar epimerase</fullName>
    </submittedName>
</protein>
<dbReference type="PANTHER" id="PTHR43318">
    <property type="entry name" value="UDP-N-ACETYLGLUCOSAMINE 4,6-DEHYDRATASE"/>
    <property type="match status" value="1"/>
</dbReference>
<keyword evidence="3" id="KW-1133">Transmembrane helix</keyword>
<keyword evidence="3" id="KW-0472">Membrane</keyword>
<keyword evidence="3" id="KW-0812">Transmembrane</keyword>
<dbReference type="PANTHER" id="PTHR43318:SF1">
    <property type="entry name" value="POLYSACCHARIDE BIOSYNTHESIS PROTEIN EPSC-RELATED"/>
    <property type="match status" value="1"/>
</dbReference>
<keyword evidence="6" id="KW-1185">Reference proteome</keyword>
<dbReference type="InterPro" id="IPR051203">
    <property type="entry name" value="Polysaccharide_Synthase-Rel"/>
</dbReference>
<feature type="domain" description="Polysaccharide biosynthesis protein CapD-like" evidence="4">
    <location>
        <begin position="284"/>
        <end position="577"/>
    </location>
</feature>